<dbReference type="InterPro" id="IPR022697">
    <property type="entry name" value="HDH_short"/>
</dbReference>
<comment type="caution">
    <text evidence="19">The sequence shown here is derived from an EMBL/GenBank/DDBJ whole genome shotgun (WGS) entry which is preliminary data.</text>
</comment>
<evidence type="ECO:0000256" key="2">
    <source>
        <dbReference type="ARBA" id="ARBA00005056"/>
    </source>
</evidence>
<keyword evidence="20" id="KW-1185">Reference proteome</keyword>
<feature type="active site" description="Proton donor" evidence="15">
    <location>
        <position position="227"/>
    </location>
</feature>
<dbReference type="EMBL" id="JAPQKN010000006">
    <property type="protein sequence ID" value="KAJ5157481.1"/>
    <property type="molecule type" value="Genomic_DNA"/>
</dbReference>
<name>A0A9W9LHM5_9EURO</name>
<gene>
    <name evidence="19" type="ORF">N7482_008581</name>
</gene>
<evidence type="ECO:0000256" key="9">
    <source>
        <dbReference type="ARBA" id="ARBA00022857"/>
    </source>
</evidence>
<feature type="binding site" evidence="16">
    <location>
        <position position="95"/>
    </location>
    <ligand>
        <name>NADPH</name>
        <dbReference type="ChEBI" id="CHEBI:57783"/>
    </ligand>
</feature>
<dbReference type="PANTHER" id="PTHR43070:SF5">
    <property type="entry name" value="HOMOSERINE DEHYDROGENASE"/>
    <property type="match status" value="1"/>
</dbReference>
<dbReference type="SUPFAM" id="SSF51735">
    <property type="entry name" value="NAD(P)-binding Rossmann-fold domains"/>
    <property type="match status" value="1"/>
</dbReference>
<dbReference type="GO" id="GO:0009088">
    <property type="term" value="P:threonine biosynthetic process"/>
    <property type="evidence" value="ECO:0007669"/>
    <property type="project" value="UniProtKB-KW"/>
</dbReference>
<keyword evidence="8 14" id="KW-0791">Threonine biosynthesis</keyword>
<dbReference type="PANTHER" id="PTHR43070">
    <property type="match status" value="1"/>
</dbReference>
<dbReference type="EC" id="1.1.1.3" evidence="5 14"/>
<evidence type="ECO:0000313" key="20">
    <source>
        <dbReference type="Proteomes" id="UP001149163"/>
    </source>
</evidence>
<evidence type="ECO:0000259" key="18">
    <source>
        <dbReference type="Pfam" id="PF03447"/>
    </source>
</evidence>
<evidence type="ECO:0000256" key="7">
    <source>
        <dbReference type="ARBA" id="ARBA00022605"/>
    </source>
</evidence>
<evidence type="ECO:0000256" key="16">
    <source>
        <dbReference type="PIRSR" id="PIRSR036497-2"/>
    </source>
</evidence>
<dbReference type="InterPro" id="IPR011147">
    <property type="entry name" value="Bifunc_Aspkin/hSer_DH"/>
</dbReference>
<feature type="binding site" evidence="16">
    <location>
        <begin position="11"/>
        <end position="16"/>
    </location>
    <ligand>
        <name>NADP(+)</name>
        <dbReference type="ChEBI" id="CHEBI:58349"/>
    </ligand>
</feature>
<evidence type="ECO:0000313" key="19">
    <source>
        <dbReference type="EMBL" id="KAJ5157481.1"/>
    </source>
</evidence>
<reference evidence="19" key="2">
    <citation type="journal article" date="2023" name="IMA Fungus">
        <title>Comparative genomic study of the Penicillium genus elucidates a diverse pangenome and 15 lateral gene transfer events.</title>
        <authorList>
            <person name="Petersen C."/>
            <person name="Sorensen T."/>
            <person name="Nielsen M.R."/>
            <person name="Sondergaard T.E."/>
            <person name="Sorensen J.L."/>
            <person name="Fitzpatrick D.A."/>
            <person name="Frisvad J.C."/>
            <person name="Nielsen K.L."/>
        </authorList>
    </citation>
    <scope>NUCLEOTIDE SEQUENCE</scope>
    <source>
        <strain evidence="19">IBT 26290</strain>
    </source>
</reference>
<comment type="pathway">
    <text evidence="2">Amino-acid biosynthesis; L-threonine biosynthesis; L-threonine from L-aspartate: step 3/5.</text>
</comment>
<sequence length="368" mass="39468">MTQPIYLGIVGLGGVGNAFLEQLGRLRDPPRLVLLARSTRTLSSPTPAYSPCIPFTDWETATRSSSLIQSNALLPAEIAKFLASAPGRAILVDNTSDLILAKAYPMFLRQGVSVVTPNKKGFSEDISLFNDIFASAVQGNSLIYHQCTVGGTLPVLSTLRDLIATGDEIIRIEGVLSGTLSLLLGQFMPGYGSSDAQWSSLVSHAKEIGHTEPDPRDDLNGLDFARKLTILARVIGVEVARPDSFPVESLIPAELSSLSSSADGITEFMTRLPNYDDRMNMAKDAARKQDKVLRYVGSINVSTRAIKVGLEHVEKGSPLANLHGSQIVSIYSKRYAASPLVLQGGGGGGEITAMGLMADLLKVMERLR</sequence>
<feature type="domain" description="Homoserine dehydrogenase catalytic" evidence="17">
    <location>
        <begin position="154"/>
        <end position="361"/>
    </location>
</feature>
<evidence type="ECO:0000256" key="4">
    <source>
        <dbReference type="ARBA" id="ARBA00006753"/>
    </source>
</evidence>
<evidence type="ECO:0000256" key="5">
    <source>
        <dbReference type="ARBA" id="ARBA00013213"/>
    </source>
</evidence>
<keyword evidence="10 14" id="KW-0560">Oxidoreductase</keyword>
<dbReference type="FunFam" id="3.30.360.10:FF:000006">
    <property type="entry name" value="Bifunctional aspartokinase/homoserine dehydrogenase"/>
    <property type="match status" value="1"/>
</dbReference>
<dbReference type="InterPro" id="IPR036291">
    <property type="entry name" value="NAD(P)-bd_dom_sf"/>
</dbReference>
<evidence type="ECO:0000256" key="8">
    <source>
        <dbReference type="ARBA" id="ARBA00022697"/>
    </source>
</evidence>
<dbReference type="Pfam" id="PF03447">
    <property type="entry name" value="NAD_binding_3"/>
    <property type="match status" value="1"/>
</dbReference>
<dbReference type="SUPFAM" id="SSF55347">
    <property type="entry name" value="Glyceraldehyde-3-phosphate dehydrogenase-like, C-terminal domain"/>
    <property type="match status" value="1"/>
</dbReference>
<evidence type="ECO:0000259" key="17">
    <source>
        <dbReference type="Pfam" id="PF00742"/>
    </source>
</evidence>
<keyword evidence="11 14" id="KW-0486">Methionine biosynthesis</keyword>
<reference evidence="19" key="1">
    <citation type="submission" date="2022-11" db="EMBL/GenBank/DDBJ databases">
        <authorList>
            <person name="Petersen C."/>
        </authorList>
    </citation>
    <scope>NUCLEOTIDE SEQUENCE</scope>
    <source>
        <strain evidence="19">IBT 26290</strain>
    </source>
</reference>
<organism evidence="19 20">
    <name type="scientific">Penicillium canariense</name>
    <dbReference type="NCBI Taxonomy" id="189055"/>
    <lineage>
        <taxon>Eukaryota</taxon>
        <taxon>Fungi</taxon>
        <taxon>Dikarya</taxon>
        <taxon>Ascomycota</taxon>
        <taxon>Pezizomycotina</taxon>
        <taxon>Eurotiomycetes</taxon>
        <taxon>Eurotiomycetidae</taxon>
        <taxon>Eurotiales</taxon>
        <taxon>Aspergillaceae</taxon>
        <taxon>Penicillium</taxon>
    </lineage>
</organism>
<dbReference type="Proteomes" id="UP001149163">
    <property type="component" value="Unassembled WGS sequence"/>
</dbReference>
<proteinExistence type="inferred from homology"/>
<dbReference type="GO" id="GO:0009086">
    <property type="term" value="P:methionine biosynthetic process"/>
    <property type="evidence" value="ECO:0007669"/>
    <property type="project" value="UniProtKB-KW"/>
</dbReference>
<comment type="similarity">
    <text evidence="4 14">Belongs to the homoserine dehydrogenase family.</text>
</comment>
<keyword evidence="9 14" id="KW-0521">NADP</keyword>
<dbReference type="GO" id="GO:0009090">
    <property type="term" value="P:homoserine biosynthetic process"/>
    <property type="evidence" value="ECO:0007669"/>
    <property type="project" value="TreeGrafter"/>
</dbReference>
<evidence type="ECO:0000256" key="12">
    <source>
        <dbReference type="ARBA" id="ARBA00048841"/>
    </source>
</evidence>
<dbReference type="GO" id="GO:0050661">
    <property type="term" value="F:NADP binding"/>
    <property type="evidence" value="ECO:0007669"/>
    <property type="project" value="InterPro"/>
</dbReference>
<comment type="pathway">
    <text evidence="3">Amino-acid biosynthesis; L-methionine biosynthesis via de novo pathway; L-homoserine from L-aspartate: step 3/3.</text>
</comment>
<keyword evidence="7 14" id="KW-0028">Amino-acid biosynthesis</keyword>
<evidence type="ECO:0000256" key="1">
    <source>
        <dbReference type="ARBA" id="ARBA00001920"/>
    </source>
</evidence>
<dbReference type="PIRSF" id="PIRSF036497">
    <property type="entry name" value="HDH_short"/>
    <property type="match status" value="1"/>
</dbReference>
<evidence type="ECO:0000256" key="13">
    <source>
        <dbReference type="ARBA" id="ARBA00059589"/>
    </source>
</evidence>
<feature type="binding site" evidence="16">
    <location>
        <position position="212"/>
    </location>
    <ligand>
        <name>L-homoserine</name>
        <dbReference type="ChEBI" id="CHEBI:57476"/>
    </ligand>
</feature>
<dbReference type="OrthoDB" id="67851at2759"/>
<feature type="domain" description="Aspartate/homoserine dehydrogenase NAD-binding" evidence="18">
    <location>
        <begin position="11"/>
        <end position="145"/>
    </location>
</feature>
<comment type="cofactor">
    <cofactor evidence="1">
        <name>a metal cation</name>
        <dbReference type="ChEBI" id="CHEBI:25213"/>
    </cofactor>
</comment>
<evidence type="ECO:0000256" key="15">
    <source>
        <dbReference type="PIRSR" id="PIRSR036497-1"/>
    </source>
</evidence>
<dbReference type="GO" id="GO:0004412">
    <property type="term" value="F:homoserine dehydrogenase activity"/>
    <property type="evidence" value="ECO:0007669"/>
    <property type="project" value="UniProtKB-EC"/>
</dbReference>
<evidence type="ECO:0000256" key="3">
    <source>
        <dbReference type="ARBA" id="ARBA00005062"/>
    </source>
</evidence>
<comment type="function">
    <text evidence="13">Catalyzes the conversion of L-aspartate-beta-semialdehyde (L-Asa) to L-homoserine (L-Hse), the third step in the biosynthesis of amino acids that derive from aspartate (the aspartate family of amino acids), including methioinine and threonine, the latter of which is a precursor to isoleucine; production of homoserine leads to a branch-point in the pathway as it can either be O-phosphorylated for processing to threonine, or O-acylated for processing to methionine.</text>
</comment>
<evidence type="ECO:0000256" key="10">
    <source>
        <dbReference type="ARBA" id="ARBA00023002"/>
    </source>
</evidence>
<dbReference type="Pfam" id="PF00742">
    <property type="entry name" value="Homoserine_dh"/>
    <property type="match status" value="1"/>
</dbReference>
<dbReference type="Gene3D" id="3.30.360.10">
    <property type="entry name" value="Dihydrodipicolinate Reductase, domain 2"/>
    <property type="match status" value="1"/>
</dbReference>
<dbReference type="RefSeq" id="XP_056540470.1">
    <property type="nucleotide sequence ID" value="XM_056690705.1"/>
</dbReference>
<evidence type="ECO:0000256" key="11">
    <source>
        <dbReference type="ARBA" id="ARBA00023167"/>
    </source>
</evidence>
<protein>
    <recommendedName>
        <fullName evidence="6 14">Homoserine dehydrogenase</fullName>
        <shortName evidence="14">HDH</shortName>
        <ecNumber evidence="5 14">1.1.1.3</ecNumber>
    </recommendedName>
</protein>
<dbReference type="InterPro" id="IPR005106">
    <property type="entry name" value="Asp/hSer_DH_NAD-bd"/>
</dbReference>
<evidence type="ECO:0000256" key="14">
    <source>
        <dbReference type="PIRNR" id="PIRNR036497"/>
    </source>
</evidence>
<evidence type="ECO:0000256" key="6">
    <source>
        <dbReference type="ARBA" id="ARBA00013376"/>
    </source>
</evidence>
<accession>A0A9W9LHM5</accession>
<dbReference type="GeneID" id="81429881"/>
<dbReference type="Gene3D" id="3.40.50.720">
    <property type="entry name" value="NAD(P)-binding Rossmann-like Domain"/>
    <property type="match status" value="1"/>
</dbReference>
<feature type="binding site" evidence="16">
    <location>
        <position position="119"/>
    </location>
    <ligand>
        <name>NADPH</name>
        <dbReference type="ChEBI" id="CHEBI:57783"/>
    </ligand>
</feature>
<dbReference type="AlphaFoldDB" id="A0A9W9LHM5"/>
<comment type="catalytic activity">
    <reaction evidence="12">
        <text>L-homoserine + NADP(+) = L-aspartate 4-semialdehyde + NADPH + H(+)</text>
        <dbReference type="Rhea" id="RHEA:15761"/>
        <dbReference type="ChEBI" id="CHEBI:15378"/>
        <dbReference type="ChEBI" id="CHEBI:57476"/>
        <dbReference type="ChEBI" id="CHEBI:57783"/>
        <dbReference type="ChEBI" id="CHEBI:58349"/>
        <dbReference type="ChEBI" id="CHEBI:537519"/>
        <dbReference type="EC" id="1.1.1.3"/>
    </reaction>
    <physiologicalReaction direction="right-to-left" evidence="12">
        <dbReference type="Rhea" id="RHEA:15763"/>
    </physiologicalReaction>
</comment>
<dbReference type="InterPro" id="IPR001342">
    <property type="entry name" value="HDH_cat"/>
</dbReference>